<proteinExistence type="predicted"/>
<accession>A0ABV1WMQ2</accession>
<sequence length="176" mass="19169">MPDEPLPENPTTPEPERIRSGCVQGTMVVGNYNSVGSAAVFLAGATLLPFVQAVWAVVGTRAGERLDDTTRGALRRILRRELEQGAPRGSSPAPRLLTTPGGTQIRLDADMPEEALPQLLAMVFERLEEGDLNAPALVRWHPAGWLATVARSGQLYDLTWDSRRSDWVRSPASSNQ</sequence>
<dbReference type="EMBL" id="JBEPEK010000005">
    <property type="protein sequence ID" value="MER7178139.1"/>
    <property type="molecule type" value="Genomic_DNA"/>
</dbReference>
<dbReference type="Proteomes" id="UP001474181">
    <property type="component" value="Unassembled WGS sequence"/>
</dbReference>
<evidence type="ECO:0000256" key="2">
    <source>
        <dbReference type="SAM" id="Phobius"/>
    </source>
</evidence>
<keyword evidence="2" id="KW-0472">Membrane</keyword>
<feature type="region of interest" description="Disordered" evidence="1">
    <location>
        <begin position="82"/>
        <end position="101"/>
    </location>
</feature>
<feature type="transmembrane region" description="Helical" evidence="2">
    <location>
        <begin position="35"/>
        <end position="58"/>
    </location>
</feature>
<evidence type="ECO:0000256" key="1">
    <source>
        <dbReference type="SAM" id="MobiDB-lite"/>
    </source>
</evidence>
<keyword evidence="2" id="KW-1133">Transmembrane helix</keyword>
<keyword evidence="4" id="KW-1185">Reference proteome</keyword>
<dbReference type="RefSeq" id="WP_350776200.1">
    <property type="nucleotide sequence ID" value="NZ_JBEPEK010000005.1"/>
</dbReference>
<keyword evidence="2" id="KW-0812">Transmembrane</keyword>
<name>A0ABV1WMQ2_9ACTN</name>
<evidence type="ECO:0000313" key="4">
    <source>
        <dbReference type="Proteomes" id="UP001474181"/>
    </source>
</evidence>
<comment type="caution">
    <text evidence="3">The sequence shown here is derived from an EMBL/GenBank/DDBJ whole genome shotgun (WGS) entry which is preliminary data.</text>
</comment>
<gene>
    <name evidence="3" type="ORF">ABT404_01345</name>
</gene>
<reference evidence="3 4" key="1">
    <citation type="submission" date="2024-06" db="EMBL/GenBank/DDBJ databases">
        <title>The Natural Products Discovery Center: Release of the First 8490 Sequenced Strains for Exploring Actinobacteria Biosynthetic Diversity.</title>
        <authorList>
            <person name="Kalkreuter E."/>
            <person name="Kautsar S.A."/>
            <person name="Yang D."/>
            <person name="Bader C.D."/>
            <person name="Teijaro C.N."/>
            <person name="Fluegel L."/>
            <person name="Davis C.M."/>
            <person name="Simpson J.R."/>
            <person name="Lauterbach L."/>
            <person name="Steele A.D."/>
            <person name="Gui C."/>
            <person name="Meng S."/>
            <person name="Li G."/>
            <person name="Viehrig K."/>
            <person name="Ye F."/>
            <person name="Su P."/>
            <person name="Kiefer A.F."/>
            <person name="Nichols A."/>
            <person name="Cepeda A.J."/>
            <person name="Yan W."/>
            <person name="Fan B."/>
            <person name="Jiang Y."/>
            <person name="Adhikari A."/>
            <person name="Zheng C.-J."/>
            <person name="Schuster L."/>
            <person name="Cowan T.M."/>
            <person name="Smanski M.J."/>
            <person name="Chevrette M.G."/>
            <person name="De Carvalho L.P.S."/>
            <person name="Shen B."/>
        </authorList>
    </citation>
    <scope>NUCLEOTIDE SEQUENCE [LARGE SCALE GENOMIC DNA]</scope>
    <source>
        <strain evidence="3 4">NPDC000234</strain>
    </source>
</reference>
<protein>
    <submittedName>
        <fullName evidence="3">Uncharacterized protein</fullName>
    </submittedName>
</protein>
<organism evidence="3 4">
    <name type="scientific">Streptomyces hyaluromycini</name>
    <dbReference type="NCBI Taxonomy" id="1377993"/>
    <lineage>
        <taxon>Bacteria</taxon>
        <taxon>Bacillati</taxon>
        <taxon>Actinomycetota</taxon>
        <taxon>Actinomycetes</taxon>
        <taxon>Kitasatosporales</taxon>
        <taxon>Streptomycetaceae</taxon>
        <taxon>Streptomyces</taxon>
    </lineage>
</organism>
<evidence type="ECO:0000313" key="3">
    <source>
        <dbReference type="EMBL" id="MER7178139.1"/>
    </source>
</evidence>